<dbReference type="AlphaFoldDB" id="A0A8H6D2T9"/>
<comment type="caution">
    <text evidence="2">The sequence shown here is derived from an EMBL/GenBank/DDBJ whole genome shotgun (WGS) entry which is preliminary data.</text>
</comment>
<dbReference type="InterPro" id="IPR036770">
    <property type="entry name" value="Ankyrin_rpt-contain_sf"/>
</dbReference>
<keyword evidence="1" id="KW-0040">ANK repeat</keyword>
<evidence type="ECO:0000256" key="1">
    <source>
        <dbReference type="PROSITE-ProRule" id="PRU00023"/>
    </source>
</evidence>
<proteinExistence type="predicted"/>
<dbReference type="Proteomes" id="UP000544331">
    <property type="component" value="Unassembled WGS sequence"/>
</dbReference>
<evidence type="ECO:0000313" key="3">
    <source>
        <dbReference type="Proteomes" id="UP000544331"/>
    </source>
</evidence>
<dbReference type="PANTHER" id="PTHR24127">
    <property type="entry name" value="ANKYRIN REPEAT AND EF-HAND DOMAIN-CONTAINING PROTEIN 1"/>
    <property type="match status" value="1"/>
</dbReference>
<dbReference type="SMART" id="SM00248">
    <property type="entry name" value="ANK"/>
    <property type="match status" value="4"/>
</dbReference>
<evidence type="ECO:0000313" key="2">
    <source>
        <dbReference type="EMBL" id="KAF5701489.1"/>
    </source>
</evidence>
<dbReference type="Pfam" id="PF12796">
    <property type="entry name" value="Ank_2"/>
    <property type="match status" value="1"/>
</dbReference>
<feature type="repeat" description="ANK" evidence="1">
    <location>
        <begin position="101"/>
        <end position="133"/>
    </location>
</feature>
<organism evidence="2 3">
    <name type="scientific">Fusarium mundagurra</name>
    <dbReference type="NCBI Taxonomy" id="1567541"/>
    <lineage>
        <taxon>Eukaryota</taxon>
        <taxon>Fungi</taxon>
        <taxon>Dikarya</taxon>
        <taxon>Ascomycota</taxon>
        <taxon>Pezizomycotina</taxon>
        <taxon>Sordariomycetes</taxon>
        <taxon>Hypocreomycetidae</taxon>
        <taxon>Hypocreales</taxon>
        <taxon>Nectriaceae</taxon>
        <taxon>Fusarium</taxon>
        <taxon>Fusarium fujikuroi species complex</taxon>
    </lineage>
</organism>
<dbReference type="SUPFAM" id="SSF48403">
    <property type="entry name" value="Ankyrin repeat"/>
    <property type="match status" value="1"/>
</dbReference>
<dbReference type="PANTHER" id="PTHR24127:SF1">
    <property type="entry name" value="ANKYRIN REPEAT AND EF-HAND DOMAIN-CONTAINING PROTEIN 1"/>
    <property type="match status" value="1"/>
</dbReference>
<gene>
    <name evidence="2" type="ORF">FMUND_13854</name>
</gene>
<dbReference type="PROSITE" id="PS50088">
    <property type="entry name" value="ANK_REPEAT"/>
    <property type="match status" value="1"/>
</dbReference>
<name>A0A8H6D2T9_9HYPO</name>
<sequence length="356" mass="40714">MKEDMGSELVQAACAGKYDDVKALLERGDIDIDHLYNGKTALEESILNLEEPTALLLIENDASLRFKDGTNALYSASRCGLIKVAKAAIKKGWNVNKRPRGKTYPIQCAVESGNIKMVIFLLEKGAEINKFQLYRLSKDQDSENPFTKAWAEQRYDIFIELLDACLSRMCQKAKNKYKALLLPSQKEDPRDKLADRLILWLEWEEFLPTLDLREEYNSPETLILVTLERVFGQRCRGEPRIVEILIKKRVHLPLHIDMFLNEQVSTISYQPSTLVREMEIQPNMLDIIFAALPMIKKGYLEESWIITIVSTLSKRGSPFTLDNVKSELGNIFLQESVPSFIHLQILKGSSWLTTES</sequence>
<dbReference type="EMBL" id="JAAOAN010000678">
    <property type="protein sequence ID" value="KAF5701489.1"/>
    <property type="molecule type" value="Genomic_DNA"/>
</dbReference>
<dbReference type="InterPro" id="IPR052801">
    <property type="entry name" value="Ankyrin-EF-hand"/>
</dbReference>
<reference evidence="2 3" key="1">
    <citation type="submission" date="2020-05" db="EMBL/GenBank/DDBJ databases">
        <title>Identification and distribution of gene clusters putatively required for synthesis of sphingolipid metabolism inhibitors in phylogenetically diverse species of the filamentous fungus Fusarium.</title>
        <authorList>
            <person name="Kim H.-S."/>
            <person name="Busman M."/>
            <person name="Brown D.W."/>
            <person name="Divon H."/>
            <person name="Uhlig S."/>
            <person name="Proctor R.H."/>
        </authorList>
    </citation>
    <scope>NUCLEOTIDE SEQUENCE [LARGE SCALE GENOMIC DNA]</scope>
    <source>
        <strain evidence="2 3">NRRL 66235</strain>
    </source>
</reference>
<keyword evidence="3" id="KW-1185">Reference proteome</keyword>
<accession>A0A8H6D2T9</accession>
<protein>
    <submittedName>
        <fullName evidence="2">Ankyrin</fullName>
    </submittedName>
</protein>
<dbReference type="OrthoDB" id="426293at2759"/>
<dbReference type="Gene3D" id="1.25.40.20">
    <property type="entry name" value="Ankyrin repeat-containing domain"/>
    <property type="match status" value="1"/>
</dbReference>
<dbReference type="InterPro" id="IPR002110">
    <property type="entry name" value="Ankyrin_rpt"/>
</dbReference>